<sequence length="73" mass="8294">MTDEITPTDLTEALQGPDREQVASGIREQFARLSERIAQDMTKGLSPKDFEAQKKISQAVKCSTRIFEKYMKT</sequence>
<dbReference type="Proteomes" id="UP000636264">
    <property type="component" value="Unassembled WGS sequence"/>
</dbReference>
<proteinExistence type="predicted"/>
<dbReference type="RefSeq" id="WP_188720763.1">
    <property type="nucleotide sequence ID" value="NZ_BMIF01000004.1"/>
</dbReference>
<dbReference type="AlphaFoldDB" id="A0A916W4K2"/>
<name>A0A916W4K2_9HYPH</name>
<feature type="region of interest" description="Disordered" evidence="1">
    <location>
        <begin position="1"/>
        <end position="22"/>
    </location>
</feature>
<evidence type="ECO:0000256" key="1">
    <source>
        <dbReference type="SAM" id="MobiDB-lite"/>
    </source>
</evidence>
<gene>
    <name evidence="2" type="ORF">GCM10011385_18590</name>
</gene>
<organism evidence="2 3">
    <name type="scientific">Nitratireductor aestuarii</name>
    <dbReference type="NCBI Taxonomy" id="1735103"/>
    <lineage>
        <taxon>Bacteria</taxon>
        <taxon>Pseudomonadati</taxon>
        <taxon>Pseudomonadota</taxon>
        <taxon>Alphaproteobacteria</taxon>
        <taxon>Hyphomicrobiales</taxon>
        <taxon>Phyllobacteriaceae</taxon>
        <taxon>Nitratireductor</taxon>
    </lineage>
</organism>
<evidence type="ECO:0000313" key="2">
    <source>
        <dbReference type="EMBL" id="GGA65065.1"/>
    </source>
</evidence>
<dbReference type="EMBL" id="BMIF01000004">
    <property type="protein sequence ID" value="GGA65065.1"/>
    <property type="molecule type" value="Genomic_DNA"/>
</dbReference>
<evidence type="ECO:0000313" key="3">
    <source>
        <dbReference type="Proteomes" id="UP000636264"/>
    </source>
</evidence>
<accession>A0A916W4K2</accession>
<comment type="caution">
    <text evidence="2">The sequence shown here is derived from an EMBL/GenBank/DDBJ whole genome shotgun (WGS) entry which is preliminary data.</text>
</comment>
<keyword evidence="3" id="KW-1185">Reference proteome</keyword>
<reference evidence="2" key="1">
    <citation type="journal article" date="2014" name="Int. J. Syst. Evol. Microbiol.">
        <title>Complete genome sequence of Corynebacterium casei LMG S-19264T (=DSM 44701T), isolated from a smear-ripened cheese.</title>
        <authorList>
            <consortium name="US DOE Joint Genome Institute (JGI-PGF)"/>
            <person name="Walter F."/>
            <person name="Albersmeier A."/>
            <person name="Kalinowski J."/>
            <person name="Ruckert C."/>
        </authorList>
    </citation>
    <scope>NUCLEOTIDE SEQUENCE</scope>
    <source>
        <strain evidence="2">CGMCC 1.15320</strain>
    </source>
</reference>
<protein>
    <submittedName>
        <fullName evidence="2">Uncharacterized protein</fullName>
    </submittedName>
</protein>
<reference evidence="2" key="2">
    <citation type="submission" date="2020-09" db="EMBL/GenBank/DDBJ databases">
        <authorList>
            <person name="Sun Q."/>
            <person name="Zhou Y."/>
        </authorList>
    </citation>
    <scope>NUCLEOTIDE SEQUENCE</scope>
    <source>
        <strain evidence="2">CGMCC 1.15320</strain>
    </source>
</reference>